<dbReference type="EMBL" id="BAABJI010000001">
    <property type="protein sequence ID" value="GAA4907193.1"/>
    <property type="molecule type" value="Genomic_DNA"/>
</dbReference>
<reference evidence="9" key="1">
    <citation type="journal article" date="2019" name="Int. J. Syst. Evol. Microbiol.">
        <title>The Global Catalogue of Microorganisms (GCM) 10K type strain sequencing project: providing services to taxonomists for standard genome sequencing and annotation.</title>
        <authorList>
            <consortium name="The Broad Institute Genomics Platform"/>
            <consortium name="The Broad Institute Genome Sequencing Center for Infectious Disease"/>
            <person name="Wu L."/>
            <person name="Ma J."/>
        </authorList>
    </citation>
    <scope>NUCLEOTIDE SEQUENCE [LARGE SCALE GENOMIC DNA]</scope>
    <source>
        <strain evidence="9">JCM 18283</strain>
    </source>
</reference>
<dbReference type="PANTHER" id="PTHR38107">
    <property type="match status" value="1"/>
</dbReference>
<proteinExistence type="inferred from homology"/>
<accession>A0ABP9FL52</accession>
<evidence type="ECO:0000313" key="9">
    <source>
        <dbReference type="Proteomes" id="UP001501436"/>
    </source>
</evidence>
<evidence type="ECO:0000256" key="3">
    <source>
        <dbReference type="ARBA" id="ARBA00022638"/>
    </source>
</evidence>
<dbReference type="SUPFAM" id="SSF53955">
    <property type="entry name" value="Lysozyme-like"/>
    <property type="match status" value="1"/>
</dbReference>
<evidence type="ECO:0000256" key="6">
    <source>
        <dbReference type="ARBA" id="ARBA00023295"/>
    </source>
</evidence>
<dbReference type="InterPro" id="IPR002196">
    <property type="entry name" value="Glyco_hydro_24"/>
</dbReference>
<dbReference type="CDD" id="cd00737">
    <property type="entry name" value="lyz_endolysin_autolysin"/>
    <property type="match status" value="1"/>
</dbReference>
<keyword evidence="9" id="KW-1185">Reference proteome</keyword>
<dbReference type="HAMAP" id="MF_04110">
    <property type="entry name" value="ENDOLYSIN_T4"/>
    <property type="match status" value="1"/>
</dbReference>
<dbReference type="RefSeq" id="WP_345329573.1">
    <property type="nucleotide sequence ID" value="NZ_BAABJI010000001.1"/>
</dbReference>
<keyword evidence="4 7" id="KW-0378">Hydrolase</keyword>
<evidence type="ECO:0000313" key="8">
    <source>
        <dbReference type="EMBL" id="GAA4907193.1"/>
    </source>
</evidence>
<dbReference type="Pfam" id="PF00959">
    <property type="entry name" value="Phage_lysozyme"/>
    <property type="match status" value="1"/>
</dbReference>
<name>A0ABP9FL52_9SPHI</name>
<dbReference type="EC" id="3.2.1.17" evidence="7"/>
<comment type="similarity">
    <text evidence="7">Belongs to the glycosyl hydrolase 24 family.</text>
</comment>
<keyword evidence="6 7" id="KW-0326">Glycosidase</keyword>
<protein>
    <recommendedName>
        <fullName evidence="7">Lysozyme</fullName>
        <ecNumber evidence="7">3.2.1.17</ecNumber>
    </recommendedName>
</protein>
<evidence type="ECO:0000256" key="7">
    <source>
        <dbReference type="RuleBase" id="RU003788"/>
    </source>
</evidence>
<keyword evidence="5" id="KW-1035">Host cytoplasm</keyword>
<evidence type="ECO:0000256" key="5">
    <source>
        <dbReference type="ARBA" id="ARBA00023200"/>
    </source>
</evidence>
<dbReference type="InterPro" id="IPR033907">
    <property type="entry name" value="Endolysin_autolysin"/>
</dbReference>
<sequence length="148" mass="16687">MRIDKAGRDFIYKEEGVKLKAYLDVAGVPTIGVGFTYYPHGGKVKLADIITLKQCNEYFTTIVQSFENAVSKAVKINLNQHQFNALVSFSFNVGIQAFKSSTLLEKINAQSTEQDIRAEFLKWKRAGGKVVDGLLKRRMREANLYFTA</sequence>
<dbReference type="InterPro" id="IPR023346">
    <property type="entry name" value="Lysozyme-like_dom_sf"/>
</dbReference>
<evidence type="ECO:0000256" key="2">
    <source>
        <dbReference type="ARBA" id="ARBA00022529"/>
    </source>
</evidence>
<keyword evidence="3 7" id="KW-0081">Bacteriolytic enzyme</keyword>
<organism evidence="8 9">
    <name type="scientific">Mucilaginibacter defluvii</name>
    <dbReference type="NCBI Taxonomy" id="1196019"/>
    <lineage>
        <taxon>Bacteria</taxon>
        <taxon>Pseudomonadati</taxon>
        <taxon>Bacteroidota</taxon>
        <taxon>Sphingobacteriia</taxon>
        <taxon>Sphingobacteriales</taxon>
        <taxon>Sphingobacteriaceae</taxon>
        <taxon>Mucilaginibacter</taxon>
    </lineage>
</organism>
<dbReference type="Gene3D" id="1.10.530.40">
    <property type="match status" value="1"/>
</dbReference>
<evidence type="ECO:0000256" key="1">
    <source>
        <dbReference type="ARBA" id="ARBA00000632"/>
    </source>
</evidence>
<dbReference type="PANTHER" id="PTHR38107:SF3">
    <property type="entry name" value="LYSOZYME RRRD-RELATED"/>
    <property type="match status" value="1"/>
</dbReference>
<dbReference type="InterPro" id="IPR051018">
    <property type="entry name" value="Bacteriophage_GH24"/>
</dbReference>
<evidence type="ECO:0000256" key="4">
    <source>
        <dbReference type="ARBA" id="ARBA00022801"/>
    </source>
</evidence>
<dbReference type="Proteomes" id="UP001501436">
    <property type="component" value="Unassembled WGS sequence"/>
</dbReference>
<gene>
    <name evidence="8" type="ORF">GCM10023313_07510</name>
</gene>
<comment type="catalytic activity">
    <reaction evidence="1 7">
        <text>Hydrolysis of (1-&gt;4)-beta-linkages between N-acetylmuramic acid and N-acetyl-D-glucosamine residues in a peptidoglycan and between N-acetyl-D-glucosamine residues in chitodextrins.</text>
        <dbReference type="EC" id="3.2.1.17"/>
    </reaction>
</comment>
<dbReference type="InterPro" id="IPR034690">
    <property type="entry name" value="Endolysin_T4_type"/>
</dbReference>
<dbReference type="InterPro" id="IPR023347">
    <property type="entry name" value="Lysozyme_dom_sf"/>
</dbReference>
<comment type="caution">
    <text evidence="8">The sequence shown here is derived from an EMBL/GenBank/DDBJ whole genome shotgun (WGS) entry which is preliminary data.</text>
</comment>
<keyword evidence="2 7" id="KW-0929">Antimicrobial</keyword>